<gene>
    <name evidence="2" type="ORF">D0435_14365</name>
</gene>
<comment type="caution">
    <text evidence="2">The sequence shown here is derived from an EMBL/GenBank/DDBJ whole genome shotgun (WGS) entry which is preliminary data.</text>
</comment>
<dbReference type="SUPFAM" id="SSF56436">
    <property type="entry name" value="C-type lectin-like"/>
    <property type="match status" value="1"/>
</dbReference>
<evidence type="ECO:0000313" key="3">
    <source>
        <dbReference type="Proteomes" id="UP000446866"/>
    </source>
</evidence>
<reference evidence="2 3" key="1">
    <citation type="submission" date="2018-08" db="EMBL/GenBank/DDBJ databases">
        <title>Murine metabolic-syndrome-specific gut microbial biobank.</title>
        <authorList>
            <person name="Liu C."/>
        </authorList>
    </citation>
    <scope>NUCLEOTIDE SEQUENCE [LARGE SCALE GENOMIC DNA]</scope>
    <source>
        <strain evidence="2 3">28</strain>
    </source>
</reference>
<dbReference type="EMBL" id="QXWK01000038">
    <property type="protein sequence ID" value="NBH62830.1"/>
    <property type="molecule type" value="Genomic_DNA"/>
</dbReference>
<dbReference type="InterPro" id="IPR042095">
    <property type="entry name" value="SUMF_sf"/>
</dbReference>
<dbReference type="Pfam" id="PF03781">
    <property type="entry name" value="FGE-sulfatase"/>
    <property type="match status" value="1"/>
</dbReference>
<name>A0A845QL59_9FIRM</name>
<dbReference type="InterPro" id="IPR005532">
    <property type="entry name" value="SUMF_dom"/>
</dbReference>
<feature type="domain" description="Sulfatase-modifying factor enzyme-like" evidence="1">
    <location>
        <begin position="70"/>
        <end position="187"/>
    </location>
</feature>
<organism evidence="2 3">
    <name type="scientific">Anaerotruncus colihominis</name>
    <dbReference type="NCBI Taxonomy" id="169435"/>
    <lineage>
        <taxon>Bacteria</taxon>
        <taxon>Bacillati</taxon>
        <taxon>Bacillota</taxon>
        <taxon>Clostridia</taxon>
        <taxon>Eubacteriales</taxon>
        <taxon>Oscillospiraceae</taxon>
        <taxon>Anaerotruncus</taxon>
    </lineage>
</organism>
<sequence length="351" mass="38846">MKQLNLTGNNVVLYDDLNQESVMVRIPKFRLSDVIDGAPDLVHPAFIVDGEEKECIYISKYQNVVRSERACSLPGEDPAVLYSIEEAERFCRNKGKGWHLMTSAEWAAIALWCLKNETLPRGNNDGGKAWDKPHEHGTVVSLHGVVPEGEKGPPMRVGCGSGPASWSHDGTLAGIFDLNGNIWEMTAGLRLHDGVLECVADNDAARYTLESAPWSQICADDLTLKESGDRALSMTEGAKEEGVRFTAAEMRKKDANQEILAPFSELTWETDLCESGNLLQQLCLIPSGDAGHHTDAGWAVTEGVRYPIRGGYWVNREMAGILAYGFYMQAEDRYFDVGFRCCYIEESEESS</sequence>
<accession>A0A845QL59</accession>
<proteinExistence type="predicted"/>
<keyword evidence="3" id="KW-1185">Reference proteome</keyword>
<protein>
    <recommendedName>
        <fullName evidence="1">Sulfatase-modifying factor enzyme-like domain-containing protein</fullName>
    </recommendedName>
</protein>
<dbReference type="RefSeq" id="WP_160203115.1">
    <property type="nucleotide sequence ID" value="NZ_QXWK01000038.1"/>
</dbReference>
<evidence type="ECO:0000313" key="2">
    <source>
        <dbReference type="EMBL" id="NBH62830.1"/>
    </source>
</evidence>
<dbReference type="Proteomes" id="UP000446866">
    <property type="component" value="Unassembled WGS sequence"/>
</dbReference>
<dbReference type="Gene3D" id="3.90.1580.10">
    <property type="entry name" value="paralog of FGE (formylglycine-generating enzyme)"/>
    <property type="match status" value="1"/>
</dbReference>
<dbReference type="InterPro" id="IPR016187">
    <property type="entry name" value="CTDL_fold"/>
</dbReference>
<evidence type="ECO:0000259" key="1">
    <source>
        <dbReference type="Pfam" id="PF03781"/>
    </source>
</evidence>
<dbReference type="AlphaFoldDB" id="A0A845QL59"/>